<name>A0A2A2A855_9BURK</name>
<sequence length="133" mass="14359">MGHSDELLPQAGDLLTQVLRSALQEIQLPPQWSKLILIGEYDGCGGMGGFAFDAQGKTHAVAPRGGHTLELLEQLAQAMAQDSPTGSPWLACLLRLGSDGRFGAQFEYEDSRRWAITPANHAQRVAEFAAMPV</sequence>
<dbReference type="EMBL" id="NSJF01000005">
    <property type="protein sequence ID" value="PAT33983.1"/>
    <property type="molecule type" value="Genomic_DNA"/>
</dbReference>
<comment type="caution">
    <text evidence="1">The sequence shown here is derived from an EMBL/GenBank/DDBJ whole genome shotgun (WGS) entry which is preliminary data.</text>
</comment>
<dbReference type="InterPro" id="IPR036170">
    <property type="entry name" value="YezG-like_sf"/>
</dbReference>
<organism evidence="1 2">
    <name type="scientific">Vandammella animalimorsus</name>
    <dbReference type="NCBI Taxonomy" id="2029117"/>
    <lineage>
        <taxon>Bacteria</taxon>
        <taxon>Pseudomonadati</taxon>
        <taxon>Pseudomonadota</taxon>
        <taxon>Betaproteobacteria</taxon>
        <taxon>Burkholderiales</taxon>
        <taxon>Comamonadaceae</taxon>
        <taxon>Vandammella</taxon>
    </lineage>
</organism>
<proteinExistence type="predicted"/>
<reference evidence="1 2" key="1">
    <citation type="submission" date="2017-08" db="EMBL/GenBank/DDBJ databases">
        <title>WGS of Clinical strains of the CDC Group NO-1 linked to zoonotic infections in humans.</title>
        <authorList>
            <person name="Bernier A.-M."/>
            <person name="Bernard K."/>
        </authorList>
    </citation>
    <scope>NUCLEOTIDE SEQUENCE [LARGE SCALE GENOMIC DNA]</scope>
    <source>
        <strain evidence="1 2">NML03-0146</strain>
    </source>
</reference>
<dbReference type="Proteomes" id="UP000217999">
    <property type="component" value="Unassembled WGS sequence"/>
</dbReference>
<dbReference type="RefSeq" id="WP_095550174.1">
    <property type="nucleotide sequence ID" value="NZ_NSJF01000005.1"/>
</dbReference>
<dbReference type="SUPFAM" id="SSF160424">
    <property type="entry name" value="BH3703-like"/>
    <property type="match status" value="1"/>
</dbReference>
<evidence type="ECO:0000313" key="1">
    <source>
        <dbReference type="EMBL" id="PAT33983.1"/>
    </source>
</evidence>
<accession>A0A2A2A855</accession>
<gene>
    <name evidence="1" type="ORF">CK620_09935</name>
</gene>
<dbReference type="AlphaFoldDB" id="A0A2A2A855"/>
<evidence type="ECO:0000313" key="2">
    <source>
        <dbReference type="Proteomes" id="UP000217999"/>
    </source>
</evidence>
<protein>
    <submittedName>
        <fullName evidence="1">Uncharacterized protein</fullName>
    </submittedName>
</protein>